<dbReference type="Proteomes" id="UP000837801">
    <property type="component" value="Unassembled WGS sequence"/>
</dbReference>
<accession>A0A9P0QMX6</accession>
<dbReference type="InterPro" id="IPR052184">
    <property type="entry name" value="SDR_enzymes"/>
</dbReference>
<organism evidence="1 2">
    <name type="scientific">[Candida] railenensis</name>
    <dbReference type="NCBI Taxonomy" id="45579"/>
    <lineage>
        <taxon>Eukaryota</taxon>
        <taxon>Fungi</taxon>
        <taxon>Dikarya</taxon>
        <taxon>Ascomycota</taxon>
        <taxon>Saccharomycotina</taxon>
        <taxon>Pichiomycetes</taxon>
        <taxon>Debaryomycetaceae</taxon>
        <taxon>Kurtzmaniella</taxon>
    </lineage>
</organism>
<dbReference type="AlphaFoldDB" id="A0A9P0QMX6"/>
<dbReference type="GO" id="GO:0016616">
    <property type="term" value="F:oxidoreductase activity, acting on the CH-OH group of donors, NAD or NADP as acceptor"/>
    <property type="evidence" value="ECO:0007669"/>
    <property type="project" value="TreeGrafter"/>
</dbReference>
<dbReference type="Pfam" id="PF00106">
    <property type="entry name" value="adh_short"/>
    <property type="match status" value="1"/>
</dbReference>
<gene>
    <name evidence="1" type="ORF">CLIB1423_06S01112</name>
</gene>
<dbReference type="EMBL" id="CAKXYY010000006">
    <property type="protein sequence ID" value="CAH2352203.1"/>
    <property type="molecule type" value="Genomic_DNA"/>
</dbReference>
<dbReference type="OrthoDB" id="4096546at2759"/>
<dbReference type="CDD" id="cd05325">
    <property type="entry name" value="carb_red_sniffer_like_SDR_c"/>
    <property type="match status" value="1"/>
</dbReference>
<dbReference type="PANTHER" id="PTHR45458:SF3">
    <property type="entry name" value="CHAIN DEHYDROGENASE (ATSC), PUTATIVE-RELATED"/>
    <property type="match status" value="1"/>
</dbReference>
<sequence>MTEVYFVTGANRGIGYAVVEELSKRSNVKIIATVRSIEKAENLISLKNKTGNVEIVSLDVSSEESVDALDEQLQKVAPDGIDVYISNAAHFDCLYTVKDAPRHIWINHYKTNVLGPILVYQVLYPYLVKKETRKIIFISSSGGSIGQYFPLSISAYGQSKAALNYTGKELSSELEAENFIVISLHPGVVATDGADDFKAKVNNPALIEAFEQLSITPATSAIKQLEVIDGLTKESTGKFFSYDGSEIPW</sequence>
<dbReference type="PANTHER" id="PTHR45458">
    <property type="entry name" value="SHORT-CHAIN DEHYDROGENASE/REDUCTASE SDR"/>
    <property type="match status" value="1"/>
</dbReference>
<dbReference type="InterPro" id="IPR036291">
    <property type="entry name" value="NAD(P)-bd_dom_sf"/>
</dbReference>
<dbReference type="InterPro" id="IPR002347">
    <property type="entry name" value="SDR_fam"/>
</dbReference>
<dbReference type="PRINTS" id="PR00081">
    <property type="entry name" value="GDHRDH"/>
</dbReference>
<comment type="caution">
    <text evidence="1">The sequence shown here is derived from an EMBL/GenBank/DDBJ whole genome shotgun (WGS) entry which is preliminary data.</text>
</comment>
<dbReference type="SUPFAM" id="SSF51735">
    <property type="entry name" value="NAD(P)-binding Rossmann-fold domains"/>
    <property type="match status" value="1"/>
</dbReference>
<name>A0A9P0QMX6_9ASCO</name>
<reference evidence="1" key="1">
    <citation type="submission" date="2022-03" db="EMBL/GenBank/DDBJ databases">
        <authorList>
            <person name="Legras J.-L."/>
            <person name="Devillers H."/>
            <person name="Grondin C."/>
        </authorList>
    </citation>
    <scope>NUCLEOTIDE SEQUENCE</scope>
    <source>
        <strain evidence="1">CLIB 1423</strain>
    </source>
</reference>
<dbReference type="Gene3D" id="3.40.50.720">
    <property type="entry name" value="NAD(P)-binding Rossmann-like Domain"/>
    <property type="match status" value="1"/>
</dbReference>
<proteinExistence type="predicted"/>
<evidence type="ECO:0000313" key="2">
    <source>
        <dbReference type="Proteomes" id="UP000837801"/>
    </source>
</evidence>
<keyword evidence="2" id="KW-1185">Reference proteome</keyword>
<protein>
    <submittedName>
        <fullName evidence="1">Uncharacterized oxidoreductase</fullName>
    </submittedName>
</protein>
<evidence type="ECO:0000313" key="1">
    <source>
        <dbReference type="EMBL" id="CAH2352203.1"/>
    </source>
</evidence>